<reference evidence="2 4" key="2">
    <citation type="submission" date="2017-12" db="EMBL/GenBank/DDBJ databases">
        <title>Comparative Functional Genomics of Dry Heat Resistant strains isolated from the Viking Spacecraft.</title>
        <authorList>
            <person name="Seuylemezian A."/>
            <person name="Cooper K."/>
            <person name="Vaishampayan P."/>
        </authorList>
    </citation>
    <scope>NUCLEOTIDE SEQUENCE [LARGE SCALE GENOMIC DNA]</scope>
    <source>
        <strain evidence="2 4">ATCC 29669</strain>
    </source>
</reference>
<evidence type="ECO:0000313" key="3">
    <source>
        <dbReference type="Proteomes" id="UP000234951"/>
    </source>
</evidence>
<evidence type="ECO:0000313" key="4">
    <source>
        <dbReference type="Proteomes" id="UP000235114"/>
    </source>
</evidence>
<evidence type="ECO:0000313" key="2">
    <source>
        <dbReference type="EMBL" id="PLR98006.1"/>
    </source>
</evidence>
<dbReference type="Proteomes" id="UP000234951">
    <property type="component" value="Unassembled WGS sequence"/>
</dbReference>
<dbReference type="AlphaFoldDB" id="A0A2N5GKV5"/>
<protein>
    <submittedName>
        <fullName evidence="1">Uncharacterized protein</fullName>
    </submittedName>
</protein>
<reference evidence="1 3" key="1">
    <citation type="submission" date="2017-11" db="EMBL/GenBank/DDBJ databases">
        <title>Comparitive Functional Genomics of Dry Heat Resistant strains isolated from the Viking Spacecraft.</title>
        <authorList>
            <person name="Seuylemezian A."/>
            <person name="Cooper K."/>
            <person name="Vaishampayan P."/>
        </authorList>
    </citation>
    <scope>NUCLEOTIDE SEQUENCE [LARGE SCALE GENOMIC DNA]</scope>
    <source>
        <strain evidence="1 3">M4.6</strain>
    </source>
</reference>
<dbReference type="EMBL" id="PGVD01000025">
    <property type="protein sequence ID" value="PLR98006.1"/>
    <property type="molecule type" value="Genomic_DNA"/>
</dbReference>
<dbReference type="OrthoDB" id="2892478at2"/>
<sequence length="64" mass="7526">MQEFKVIFHFGKENTKTLFLEGKSPEQVMDNVYNSGDYFVGERDNGIHKINMNLVTWVSVYNHK</sequence>
<gene>
    <name evidence="1" type="ORF">CU635_13035</name>
    <name evidence="2" type="ORF">CVD25_09305</name>
</gene>
<name>A0A2N5GKV5_9BACI</name>
<proteinExistence type="predicted"/>
<keyword evidence="4" id="KW-1185">Reference proteome</keyword>
<organism evidence="1 3">
    <name type="scientific">Bacillus canaveralius</name>
    <dbReference type="NCBI Taxonomy" id="1403243"/>
    <lineage>
        <taxon>Bacteria</taxon>
        <taxon>Bacillati</taxon>
        <taxon>Bacillota</taxon>
        <taxon>Bacilli</taxon>
        <taxon>Bacillales</taxon>
        <taxon>Bacillaceae</taxon>
        <taxon>Bacillus</taxon>
    </lineage>
</organism>
<dbReference type="RefSeq" id="WP_101577804.1">
    <property type="nucleotide sequence ID" value="NZ_PGVA01000028.1"/>
</dbReference>
<comment type="caution">
    <text evidence="1">The sequence shown here is derived from an EMBL/GenBank/DDBJ whole genome shotgun (WGS) entry which is preliminary data.</text>
</comment>
<dbReference type="Proteomes" id="UP000235114">
    <property type="component" value="Unassembled WGS sequence"/>
</dbReference>
<evidence type="ECO:0000313" key="1">
    <source>
        <dbReference type="EMBL" id="PLR82088.1"/>
    </source>
</evidence>
<dbReference type="EMBL" id="PGVA01000028">
    <property type="protein sequence ID" value="PLR82088.1"/>
    <property type="molecule type" value="Genomic_DNA"/>
</dbReference>
<accession>A0A2N5GKV5</accession>